<evidence type="ECO:0000313" key="2">
    <source>
        <dbReference type="Proteomes" id="UP000051565"/>
    </source>
</evidence>
<comment type="caution">
    <text evidence="1">The sequence shown here is derived from an EMBL/GenBank/DDBJ whole genome shotgun (WGS) entry which is preliminary data.</text>
</comment>
<dbReference type="Proteomes" id="UP000051565">
    <property type="component" value="Unassembled WGS sequence"/>
</dbReference>
<sequence length="77" mass="9107">MATITVRVSTEEKEWLQEMADFYGISLSELVKNYSIEQIEDEYDRQTAVTAHKLWLKDNKKSEPIEKVMRDLDLLDK</sequence>
<dbReference type="NCBIfam" id="NF046040">
    <property type="entry name" value="RelB_antitoxin"/>
    <property type="match status" value="1"/>
</dbReference>
<gene>
    <name evidence="1" type="ORF">IV52_GL001190</name>
</gene>
<dbReference type="RefSeq" id="WP_054646755.1">
    <property type="nucleotide sequence ID" value="NZ_FUXS01000008.1"/>
</dbReference>
<keyword evidence="2" id="KW-1185">Reference proteome</keyword>
<dbReference type="STRING" id="53444.AYR59_02350"/>
<name>A0A0R2JVQ8_9LACO</name>
<dbReference type="OrthoDB" id="1691100at2"/>
<protein>
    <recommendedName>
        <fullName evidence="3">Antitoxin</fullName>
    </recommendedName>
</protein>
<dbReference type="InterPro" id="IPR046257">
    <property type="entry name" value="DUF6290"/>
</dbReference>
<accession>A0A0R2JVQ8</accession>
<dbReference type="PATRIC" id="fig|1122148.6.peg.1217"/>
<organism evidence="1 2">
    <name type="scientific">Fructilactobacillus lindneri DSM 20690 = JCM 11027</name>
    <dbReference type="NCBI Taxonomy" id="1122148"/>
    <lineage>
        <taxon>Bacteria</taxon>
        <taxon>Bacillati</taxon>
        <taxon>Bacillota</taxon>
        <taxon>Bacilli</taxon>
        <taxon>Lactobacillales</taxon>
        <taxon>Lactobacillaceae</taxon>
        <taxon>Fructilactobacillus</taxon>
    </lineage>
</organism>
<reference evidence="1 2" key="1">
    <citation type="journal article" date="2015" name="Genome Announc.">
        <title>Expanding the biotechnology potential of lactobacilli through comparative genomics of 213 strains and associated genera.</title>
        <authorList>
            <person name="Sun Z."/>
            <person name="Harris H.M."/>
            <person name="McCann A."/>
            <person name="Guo C."/>
            <person name="Argimon S."/>
            <person name="Zhang W."/>
            <person name="Yang X."/>
            <person name="Jeffery I.B."/>
            <person name="Cooney J.C."/>
            <person name="Kagawa T.F."/>
            <person name="Liu W."/>
            <person name="Song Y."/>
            <person name="Salvetti E."/>
            <person name="Wrobel A."/>
            <person name="Rasinkangas P."/>
            <person name="Parkhill J."/>
            <person name="Rea M.C."/>
            <person name="O'Sullivan O."/>
            <person name="Ritari J."/>
            <person name="Douillard F.P."/>
            <person name="Paul Ross R."/>
            <person name="Yang R."/>
            <person name="Briner A.E."/>
            <person name="Felis G.E."/>
            <person name="de Vos W.M."/>
            <person name="Barrangou R."/>
            <person name="Klaenhammer T.R."/>
            <person name="Caufield P.W."/>
            <person name="Cui Y."/>
            <person name="Zhang H."/>
            <person name="O'Toole P.W."/>
        </authorList>
    </citation>
    <scope>NUCLEOTIDE SEQUENCE [LARGE SCALE GENOMIC DNA]</scope>
    <source>
        <strain evidence="1 2">DSM 20690</strain>
    </source>
</reference>
<dbReference type="AlphaFoldDB" id="A0A0R2JVQ8"/>
<dbReference type="EMBL" id="JQBT01000034">
    <property type="protein sequence ID" value="KRN78420.1"/>
    <property type="molecule type" value="Genomic_DNA"/>
</dbReference>
<evidence type="ECO:0000313" key="1">
    <source>
        <dbReference type="EMBL" id="KRN78420.1"/>
    </source>
</evidence>
<dbReference type="Pfam" id="PF19807">
    <property type="entry name" value="DUF6290"/>
    <property type="match status" value="1"/>
</dbReference>
<proteinExistence type="predicted"/>
<evidence type="ECO:0008006" key="3">
    <source>
        <dbReference type="Google" id="ProtNLM"/>
    </source>
</evidence>
<dbReference type="GeneID" id="61249717"/>